<feature type="signal peptide" evidence="1">
    <location>
        <begin position="1"/>
        <end position="27"/>
    </location>
</feature>
<keyword evidence="1" id="KW-0732">Signal</keyword>
<name>A0A835MFA7_9ROSI</name>
<evidence type="ECO:0000313" key="2">
    <source>
        <dbReference type="EMBL" id="KAF9664327.1"/>
    </source>
</evidence>
<keyword evidence="3" id="KW-1185">Reference proteome</keyword>
<dbReference type="AlphaFoldDB" id="A0A835MFA7"/>
<comment type="caution">
    <text evidence="2">The sequence shown here is derived from an EMBL/GenBank/DDBJ whole genome shotgun (WGS) entry which is preliminary data.</text>
</comment>
<feature type="chain" id="PRO_5032326868" evidence="1">
    <location>
        <begin position="28"/>
        <end position="159"/>
    </location>
</feature>
<evidence type="ECO:0000313" key="3">
    <source>
        <dbReference type="Proteomes" id="UP000657918"/>
    </source>
</evidence>
<dbReference type="OrthoDB" id="939201at2759"/>
<dbReference type="EMBL" id="JADGMS010000016">
    <property type="protein sequence ID" value="KAF9664327.1"/>
    <property type="molecule type" value="Genomic_DNA"/>
</dbReference>
<sequence length="159" mass="17744">MVRKETLLVAFMASLLLVASFTICAHATEGRRMLASEKVVAAVSSSEGYHTAAVEKYAALALEERTAASGHNKTLLPNLIISYHLIPYVDTPRKNGVPSRTPIMEPKIWNLERDNDWVEMNRMCGTYLHHHKAAPGVERETLSLTSKDLTLLEEKDRVS</sequence>
<proteinExistence type="predicted"/>
<reference evidence="2 3" key="1">
    <citation type="submission" date="2020-10" db="EMBL/GenBank/DDBJ databases">
        <title>Plant Genome Project.</title>
        <authorList>
            <person name="Zhang R.-G."/>
        </authorList>
    </citation>
    <scope>NUCLEOTIDE SEQUENCE [LARGE SCALE GENOMIC DNA]</scope>
    <source>
        <strain evidence="2">FAFU-HL-1</strain>
        <tissue evidence="2">Leaf</tissue>
    </source>
</reference>
<organism evidence="2 3">
    <name type="scientific">Salix dunnii</name>
    <dbReference type="NCBI Taxonomy" id="1413687"/>
    <lineage>
        <taxon>Eukaryota</taxon>
        <taxon>Viridiplantae</taxon>
        <taxon>Streptophyta</taxon>
        <taxon>Embryophyta</taxon>
        <taxon>Tracheophyta</taxon>
        <taxon>Spermatophyta</taxon>
        <taxon>Magnoliopsida</taxon>
        <taxon>eudicotyledons</taxon>
        <taxon>Gunneridae</taxon>
        <taxon>Pentapetalae</taxon>
        <taxon>rosids</taxon>
        <taxon>fabids</taxon>
        <taxon>Malpighiales</taxon>
        <taxon>Salicaceae</taxon>
        <taxon>Saliceae</taxon>
        <taxon>Salix</taxon>
    </lineage>
</organism>
<gene>
    <name evidence="2" type="ORF">SADUNF_Sadunf16G0006900</name>
</gene>
<dbReference type="Proteomes" id="UP000657918">
    <property type="component" value="Chromosome 16"/>
</dbReference>
<evidence type="ECO:0000256" key="1">
    <source>
        <dbReference type="SAM" id="SignalP"/>
    </source>
</evidence>
<accession>A0A835MFA7</accession>
<protein>
    <submittedName>
        <fullName evidence="2">Uncharacterized protein</fullName>
    </submittedName>
</protein>